<evidence type="ECO:0000259" key="5">
    <source>
        <dbReference type="PROSITE" id="PS50931"/>
    </source>
</evidence>
<name>A0A099KM02_COLPS</name>
<dbReference type="Gene3D" id="1.10.10.10">
    <property type="entry name" value="Winged helix-like DNA-binding domain superfamily/Winged helix DNA-binding domain"/>
    <property type="match status" value="1"/>
</dbReference>
<dbReference type="InterPro" id="IPR036390">
    <property type="entry name" value="WH_DNA-bd_sf"/>
</dbReference>
<dbReference type="PANTHER" id="PTHR30427">
    <property type="entry name" value="TRANSCRIPTIONAL ACTIVATOR PROTEIN LYSR"/>
    <property type="match status" value="1"/>
</dbReference>
<dbReference type="GO" id="GO:0043565">
    <property type="term" value="F:sequence-specific DNA binding"/>
    <property type="evidence" value="ECO:0007669"/>
    <property type="project" value="TreeGrafter"/>
</dbReference>
<dbReference type="Pfam" id="PF03466">
    <property type="entry name" value="LysR_substrate"/>
    <property type="match status" value="1"/>
</dbReference>
<accession>A0A099KM02</accession>
<feature type="domain" description="HTH lysR-type" evidence="5">
    <location>
        <begin position="1"/>
        <end position="58"/>
    </location>
</feature>
<dbReference type="SUPFAM" id="SSF53850">
    <property type="entry name" value="Periplasmic binding protein-like II"/>
    <property type="match status" value="1"/>
</dbReference>
<keyword evidence="3" id="KW-0238">DNA-binding</keyword>
<dbReference type="PRINTS" id="PR00039">
    <property type="entry name" value="HTHLYSR"/>
</dbReference>
<proteinExistence type="inferred from homology"/>
<dbReference type="SUPFAM" id="SSF46785">
    <property type="entry name" value="Winged helix' DNA-binding domain"/>
    <property type="match status" value="1"/>
</dbReference>
<dbReference type="InterPro" id="IPR036388">
    <property type="entry name" value="WH-like_DNA-bd_sf"/>
</dbReference>
<reference evidence="6 7" key="1">
    <citation type="submission" date="2014-08" db="EMBL/GenBank/DDBJ databases">
        <title>Genomic and Phenotypic Diversity of Colwellia psychrerythraea strains from Disparate Marine Basins.</title>
        <authorList>
            <person name="Techtmann S.M."/>
            <person name="Stelling S.C."/>
            <person name="Utturkar S.M."/>
            <person name="Alshibli N."/>
            <person name="Harris A."/>
            <person name="Brown S.D."/>
            <person name="Hazen T.C."/>
        </authorList>
    </citation>
    <scope>NUCLEOTIDE SEQUENCE [LARGE SCALE GENOMIC DNA]</scope>
    <source>
        <strain evidence="6 7">GAB14E</strain>
    </source>
</reference>
<dbReference type="EMBL" id="JQEC01000044">
    <property type="protein sequence ID" value="KGJ90967.1"/>
    <property type="molecule type" value="Genomic_DNA"/>
</dbReference>
<sequence length="300" mass="33176">MRIRHIEVFNAIYSLGSVSAAARYLHITQPTASKVLKNAEHYLGYQLFIRVDGKLIATPEAEILYKKTAEINKQLIELKLLSENLKNTGTGKIRIAAIPAIGIEFLPRAMQAYQLQHPNVKFEIQLYQSQDVVKALFSHDKDIGILFEGESYPGTTQTHLTQGQCVCVCAPDTLTDKNTVSMAEIAEQNIISMENSGPLEHIFHREFTRESLTKNSANITAQTYLVAKNLAALGTGVAVMDEFSARTTSYGDIAIKPVVPALHYQVIAMTLEQTSLSVDAERFVLFLTEFLSAEAIAGKN</sequence>
<dbReference type="Proteomes" id="UP000029868">
    <property type="component" value="Unassembled WGS sequence"/>
</dbReference>
<evidence type="ECO:0000256" key="1">
    <source>
        <dbReference type="ARBA" id="ARBA00009437"/>
    </source>
</evidence>
<dbReference type="RefSeq" id="WP_033083277.1">
    <property type="nucleotide sequence ID" value="NZ_JQEC01000044.1"/>
</dbReference>
<evidence type="ECO:0000256" key="3">
    <source>
        <dbReference type="ARBA" id="ARBA00023125"/>
    </source>
</evidence>
<dbReference type="Gene3D" id="3.40.190.290">
    <property type="match status" value="1"/>
</dbReference>
<dbReference type="OrthoDB" id="6624490at2"/>
<protein>
    <submittedName>
        <fullName evidence="6">Transcriptional regulator, LysR family</fullName>
    </submittedName>
</protein>
<keyword evidence="4" id="KW-0804">Transcription</keyword>
<dbReference type="Pfam" id="PF00126">
    <property type="entry name" value="HTH_1"/>
    <property type="match status" value="1"/>
</dbReference>
<evidence type="ECO:0000256" key="2">
    <source>
        <dbReference type="ARBA" id="ARBA00023015"/>
    </source>
</evidence>
<evidence type="ECO:0000313" key="6">
    <source>
        <dbReference type="EMBL" id="KGJ90967.1"/>
    </source>
</evidence>
<dbReference type="InterPro" id="IPR000847">
    <property type="entry name" value="LysR_HTH_N"/>
</dbReference>
<comment type="caution">
    <text evidence="6">The sequence shown here is derived from an EMBL/GenBank/DDBJ whole genome shotgun (WGS) entry which is preliminary data.</text>
</comment>
<dbReference type="PANTHER" id="PTHR30427:SF1">
    <property type="entry name" value="TRANSCRIPTIONAL ACTIVATOR PROTEIN LYSR"/>
    <property type="match status" value="1"/>
</dbReference>
<dbReference type="InterPro" id="IPR005119">
    <property type="entry name" value="LysR_subst-bd"/>
</dbReference>
<dbReference type="PATRIC" id="fig|28229.3.peg.3294"/>
<dbReference type="PROSITE" id="PS50931">
    <property type="entry name" value="HTH_LYSR"/>
    <property type="match status" value="1"/>
</dbReference>
<dbReference type="GO" id="GO:0010628">
    <property type="term" value="P:positive regulation of gene expression"/>
    <property type="evidence" value="ECO:0007669"/>
    <property type="project" value="TreeGrafter"/>
</dbReference>
<gene>
    <name evidence="6" type="ORF">GAB14E_0631</name>
</gene>
<evidence type="ECO:0000256" key="4">
    <source>
        <dbReference type="ARBA" id="ARBA00023163"/>
    </source>
</evidence>
<comment type="similarity">
    <text evidence="1">Belongs to the LysR transcriptional regulatory family.</text>
</comment>
<organism evidence="6 7">
    <name type="scientific">Colwellia psychrerythraea</name>
    <name type="common">Vibrio psychroerythus</name>
    <dbReference type="NCBI Taxonomy" id="28229"/>
    <lineage>
        <taxon>Bacteria</taxon>
        <taxon>Pseudomonadati</taxon>
        <taxon>Pseudomonadota</taxon>
        <taxon>Gammaproteobacteria</taxon>
        <taxon>Alteromonadales</taxon>
        <taxon>Colwelliaceae</taxon>
        <taxon>Colwellia</taxon>
    </lineage>
</organism>
<dbReference type="GO" id="GO:0003700">
    <property type="term" value="F:DNA-binding transcription factor activity"/>
    <property type="evidence" value="ECO:0007669"/>
    <property type="project" value="InterPro"/>
</dbReference>
<evidence type="ECO:0000313" key="7">
    <source>
        <dbReference type="Proteomes" id="UP000029868"/>
    </source>
</evidence>
<dbReference type="AlphaFoldDB" id="A0A099KM02"/>
<keyword evidence="2" id="KW-0805">Transcription regulation</keyword>